<keyword evidence="2" id="KW-1185">Reference proteome</keyword>
<dbReference type="AlphaFoldDB" id="A0A226DKL3"/>
<evidence type="ECO:0000313" key="1">
    <source>
        <dbReference type="EMBL" id="OXA46075.1"/>
    </source>
</evidence>
<evidence type="ECO:0000313" key="2">
    <source>
        <dbReference type="Proteomes" id="UP000198287"/>
    </source>
</evidence>
<accession>A0A226DKL3</accession>
<proteinExistence type="predicted"/>
<name>A0A226DKL3_FOLCA</name>
<protein>
    <submittedName>
        <fullName evidence="1">Uncharacterized protein</fullName>
    </submittedName>
</protein>
<dbReference type="Proteomes" id="UP000198287">
    <property type="component" value="Unassembled WGS sequence"/>
</dbReference>
<gene>
    <name evidence="1" type="ORF">Fcan01_19154</name>
</gene>
<reference evidence="1 2" key="1">
    <citation type="submission" date="2015-12" db="EMBL/GenBank/DDBJ databases">
        <title>The genome of Folsomia candida.</title>
        <authorList>
            <person name="Faddeeva A."/>
            <person name="Derks M.F."/>
            <person name="Anvar Y."/>
            <person name="Smit S."/>
            <person name="Van Straalen N."/>
            <person name="Roelofs D."/>
        </authorList>
    </citation>
    <scope>NUCLEOTIDE SEQUENCE [LARGE SCALE GENOMIC DNA]</scope>
    <source>
        <strain evidence="1 2">VU population</strain>
        <tissue evidence="1">Whole body</tissue>
    </source>
</reference>
<dbReference type="EMBL" id="LNIX01000016">
    <property type="protein sequence ID" value="OXA46075.1"/>
    <property type="molecule type" value="Genomic_DNA"/>
</dbReference>
<sequence length="173" mass="19708">MECPTYNRCPDGWGKYFSEGSGGFRRCTCYRGLTDEEAKKRSECRCNYYITGCTHQPCYSSICDSDCRRAISRCPQDIKNDLCSGDRTDYTRWEKFCPKPTTPFDPLAQQLHIEELVKDICATPIDYICELTGLRLDQILNLAGLNIPLLSCEEQYAILCQKTSTTTRLPILG</sequence>
<comment type="caution">
    <text evidence="1">The sequence shown here is derived from an EMBL/GenBank/DDBJ whole genome shotgun (WGS) entry which is preliminary data.</text>
</comment>
<organism evidence="1 2">
    <name type="scientific">Folsomia candida</name>
    <name type="common">Springtail</name>
    <dbReference type="NCBI Taxonomy" id="158441"/>
    <lineage>
        <taxon>Eukaryota</taxon>
        <taxon>Metazoa</taxon>
        <taxon>Ecdysozoa</taxon>
        <taxon>Arthropoda</taxon>
        <taxon>Hexapoda</taxon>
        <taxon>Collembola</taxon>
        <taxon>Entomobryomorpha</taxon>
        <taxon>Isotomoidea</taxon>
        <taxon>Isotomidae</taxon>
        <taxon>Proisotominae</taxon>
        <taxon>Folsomia</taxon>
    </lineage>
</organism>